<dbReference type="InterPro" id="IPR050712">
    <property type="entry name" value="NAD(P)H-dep_reductase"/>
</dbReference>
<dbReference type="InterPro" id="IPR005025">
    <property type="entry name" value="FMN_Rdtase-like_dom"/>
</dbReference>
<proteinExistence type="predicted"/>
<sequence>MDKQKILMVIGSLRRQSLNRQLAEAGAELLKDQAEVSVLDYTRLPFINPDMEFPVPDEVQKIRDQISGVDGVWIFFPEYNYSYPGALKNLLDWISRPTAQGAPRTTAVSSEKPVTYSSVSGSASGMKALEKMYDLLKKIHMDIMEEPVVSIREPKTTDGKLELSEEEKGRLKEQAEAFLQFIKEKNERKNK</sequence>
<dbReference type="GO" id="GO:0005829">
    <property type="term" value="C:cytosol"/>
    <property type="evidence" value="ECO:0007669"/>
    <property type="project" value="TreeGrafter"/>
</dbReference>
<dbReference type="GO" id="GO:0016491">
    <property type="term" value="F:oxidoreductase activity"/>
    <property type="evidence" value="ECO:0007669"/>
    <property type="project" value="InterPro"/>
</dbReference>
<dbReference type="GO" id="GO:0010181">
    <property type="term" value="F:FMN binding"/>
    <property type="evidence" value="ECO:0007669"/>
    <property type="project" value="TreeGrafter"/>
</dbReference>
<dbReference type="InterPro" id="IPR029039">
    <property type="entry name" value="Flavoprotein-like_sf"/>
</dbReference>
<accession>A0A9D2D511</accession>
<reference evidence="2" key="2">
    <citation type="submission" date="2021-04" db="EMBL/GenBank/DDBJ databases">
        <authorList>
            <person name="Gilroy R."/>
        </authorList>
    </citation>
    <scope>NUCLEOTIDE SEQUENCE</scope>
    <source>
        <strain evidence="2">CHK192-9172</strain>
    </source>
</reference>
<dbReference type="Proteomes" id="UP000824024">
    <property type="component" value="Unassembled WGS sequence"/>
</dbReference>
<dbReference type="PANTHER" id="PTHR30543:SF21">
    <property type="entry name" value="NAD(P)H-DEPENDENT FMN REDUCTASE LOT6"/>
    <property type="match status" value="1"/>
</dbReference>
<dbReference type="AlphaFoldDB" id="A0A9D2D511"/>
<dbReference type="Gene3D" id="3.40.50.360">
    <property type="match status" value="1"/>
</dbReference>
<dbReference type="Pfam" id="PF03358">
    <property type="entry name" value="FMN_red"/>
    <property type="match status" value="1"/>
</dbReference>
<evidence type="ECO:0000259" key="1">
    <source>
        <dbReference type="Pfam" id="PF03358"/>
    </source>
</evidence>
<dbReference type="EMBL" id="DXCH01000324">
    <property type="protein sequence ID" value="HIZ08658.1"/>
    <property type="molecule type" value="Genomic_DNA"/>
</dbReference>
<evidence type="ECO:0000313" key="2">
    <source>
        <dbReference type="EMBL" id="HIZ08658.1"/>
    </source>
</evidence>
<reference evidence="2" key="1">
    <citation type="journal article" date="2021" name="PeerJ">
        <title>Extensive microbial diversity within the chicken gut microbiome revealed by metagenomics and culture.</title>
        <authorList>
            <person name="Gilroy R."/>
            <person name="Ravi A."/>
            <person name="Getino M."/>
            <person name="Pursley I."/>
            <person name="Horton D.L."/>
            <person name="Alikhan N.F."/>
            <person name="Baker D."/>
            <person name="Gharbi K."/>
            <person name="Hall N."/>
            <person name="Watson M."/>
            <person name="Adriaenssens E.M."/>
            <person name="Foster-Nyarko E."/>
            <person name="Jarju S."/>
            <person name="Secka A."/>
            <person name="Antonio M."/>
            <person name="Oren A."/>
            <person name="Chaudhuri R.R."/>
            <person name="La Ragione R."/>
            <person name="Hildebrand F."/>
            <person name="Pallen M.J."/>
        </authorList>
    </citation>
    <scope>NUCLEOTIDE SEQUENCE</scope>
    <source>
        <strain evidence="2">CHK192-9172</strain>
    </source>
</reference>
<protein>
    <submittedName>
        <fullName evidence="2">NAD(P)H-dependent oxidoreductase</fullName>
    </submittedName>
</protein>
<feature type="domain" description="NADPH-dependent FMN reductase-like" evidence="1">
    <location>
        <begin position="5"/>
        <end position="152"/>
    </location>
</feature>
<evidence type="ECO:0000313" key="3">
    <source>
        <dbReference type="Proteomes" id="UP000824024"/>
    </source>
</evidence>
<dbReference type="PANTHER" id="PTHR30543">
    <property type="entry name" value="CHROMATE REDUCTASE"/>
    <property type="match status" value="1"/>
</dbReference>
<comment type="caution">
    <text evidence="2">The sequence shown here is derived from an EMBL/GenBank/DDBJ whole genome shotgun (WGS) entry which is preliminary data.</text>
</comment>
<dbReference type="SUPFAM" id="SSF52218">
    <property type="entry name" value="Flavoproteins"/>
    <property type="match status" value="1"/>
</dbReference>
<gene>
    <name evidence="2" type="ORF">IAA08_12080</name>
</gene>
<organism evidence="2 3">
    <name type="scientific">Candidatus Eubacterium avistercoris</name>
    <dbReference type="NCBI Taxonomy" id="2838567"/>
    <lineage>
        <taxon>Bacteria</taxon>
        <taxon>Bacillati</taxon>
        <taxon>Bacillota</taxon>
        <taxon>Clostridia</taxon>
        <taxon>Eubacteriales</taxon>
        <taxon>Eubacteriaceae</taxon>
        <taxon>Eubacterium</taxon>
    </lineage>
</organism>
<name>A0A9D2D511_9FIRM</name>